<sequence length="77" mass="8863">PDGRVDATRFNGEGIDLNRDFITQSQPETQETVSLIKEWNPMVFLDTHGYVKNYAPNKQGLIEPCTPPYNPNYEYDL</sequence>
<evidence type="ECO:0000313" key="4">
    <source>
        <dbReference type="Proteomes" id="UP000216133"/>
    </source>
</evidence>
<comment type="caution">
    <text evidence="1">Lacks conserved residue(s) required for the propagation of feature annotation.</text>
</comment>
<dbReference type="InterPro" id="IPR000834">
    <property type="entry name" value="Peptidase_M14"/>
</dbReference>
<protein>
    <recommendedName>
        <fullName evidence="2">Peptidase M14 domain-containing protein</fullName>
    </recommendedName>
</protein>
<evidence type="ECO:0000259" key="2">
    <source>
        <dbReference type="PROSITE" id="PS52035"/>
    </source>
</evidence>
<feature type="domain" description="Peptidase M14" evidence="2">
    <location>
        <begin position="1"/>
        <end position="77"/>
    </location>
</feature>
<reference evidence="3 4" key="1">
    <citation type="submission" date="2017-07" db="EMBL/GenBank/DDBJ databases">
        <title>Isolation and whole genome analysis of endospore-forming bacteria from heroin.</title>
        <authorList>
            <person name="Kalinowski J."/>
            <person name="Ahrens B."/>
            <person name="Al-Dilaimi A."/>
            <person name="Winkler A."/>
            <person name="Wibberg D."/>
            <person name="Schleenbecker U."/>
            <person name="Ruckert C."/>
            <person name="Wolfel R."/>
            <person name="Grass G."/>
        </authorList>
    </citation>
    <scope>NUCLEOTIDE SEQUENCE [LARGE SCALE GENOMIC DNA]</scope>
    <source>
        <strain evidence="3 4">7523-2</strain>
    </source>
</reference>
<dbReference type="Gene3D" id="3.40.630.10">
    <property type="entry name" value="Zn peptidases"/>
    <property type="match status" value="1"/>
</dbReference>
<comment type="caution">
    <text evidence="3">The sequence shown here is derived from an EMBL/GenBank/DDBJ whole genome shotgun (WGS) entry which is preliminary data.</text>
</comment>
<evidence type="ECO:0000256" key="1">
    <source>
        <dbReference type="PROSITE-ProRule" id="PRU01379"/>
    </source>
</evidence>
<comment type="similarity">
    <text evidence="1">Belongs to the peptidase M14 family.</text>
</comment>
<dbReference type="EMBL" id="NPBS01000687">
    <property type="protein sequence ID" value="PAF12329.1"/>
    <property type="molecule type" value="Genomic_DNA"/>
</dbReference>
<organism evidence="3 4">
    <name type="scientific">Shouchella clausii</name>
    <name type="common">Alkalihalobacillus clausii</name>
    <dbReference type="NCBI Taxonomy" id="79880"/>
    <lineage>
        <taxon>Bacteria</taxon>
        <taxon>Bacillati</taxon>
        <taxon>Bacillota</taxon>
        <taxon>Bacilli</taxon>
        <taxon>Bacillales</taxon>
        <taxon>Bacillaceae</taxon>
        <taxon>Shouchella</taxon>
    </lineage>
</organism>
<feature type="non-terminal residue" evidence="3">
    <location>
        <position position="1"/>
    </location>
</feature>
<dbReference type="GO" id="GO:0004181">
    <property type="term" value="F:metallocarboxypeptidase activity"/>
    <property type="evidence" value="ECO:0007669"/>
    <property type="project" value="InterPro"/>
</dbReference>
<dbReference type="AlphaFoldDB" id="A0A268QWA9"/>
<name>A0A268QWA9_SHOCL</name>
<evidence type="ECO:0000313" key="3">
    <source>
        <dbReference type="EMBL" id="PAF12329.1"/>
    </source>
</evidence>
<proteinExistence type="inferred from homology"/>
<feature type="non-terminal residue" evidence="3">
    <location>
        <position position="77"/>
    </location>
</feature>
<accession>A0A268QWA9</accession>
<gene>
    <name evidence="3" type="ORF">CHH61_25075</name>
</gene>
<dbReference type="GO" id="GO:0006508">
    <property type="term" value="P:proteolysis"/>
    <property type="evidence" value="ECO:0007669"/>
    <property type="project" value="InterPro"/>
</dbReference>
<dbReference type="PROSITE" id="PS52035">
    <property type="entry name" value="PEPTIDASE_M14"/>
    <property type="match status" value="1"/>
</dbReference>
<dbReference type="SUPFAM" id="SSF53187">
    <property type="entry name" value="Zn-dependent exopeptidases"/>
    <property type="match status" value="1"/>
</dbReference>
<dbReference type="RefSeq" id="WP_143118118.1">
    <property type="nucleotide sequence ID" value="NZ_NPBS01000687.1"/>
</dbReference>
<dbReference type="GO" id="GO:0008270">
    <property type="term" value="F:zinc ion binding"/>
    <property type="evidence" value="ECO:0007669"/>
    <property type="project" value="InterPro"/>
</dbReference>
<dbReference type="Proteomes" id="UP000216133">
    <property type="component" value="Unassembled WGS sequence"/>
</dbReference>